<dbReference type="WBParaSite" id="EVEC_0000782601-mRNA-1">
    <property type="protein sequence ID" value="EVEC_0000782601-mRNA-1"/>
    <property type="gene ID" value="EVEC_0000782601"/>
</dbReference>
<evidence type="ECO:0000313" key="2">
    <source>
        <dbReference type="Proteomes" id="UP000274131"/>
    </source>
</evidence>
<name>A0A0N4VBC2_ENTVE</name>
<dbReference type="AlphaFoldDB" id="A0A0N4VBC2"/>
<gene>
    <name evidence="1" type="ORF">EVEC_LOCUS7310</name>
</gene>
<dbReference type="EMBL" id="UXUI01008865">
    <property type="protein sequence ID" value="VDD92559.1"/>
    <property type="molecule type" value="Genomic_DNA"/>
</dbReference>
<organism evidence="3">
    <name type="scientific">Enterobius vermicularis</name>
    <name type="common">Human pinworm</name>
    <dbReference type="NCBI Taxonomy" id="51028"/>
    <lineage>
        <taxon>Eukaryota</taxon>
        <taxon>Metazoa</taxon>
        <taxon>Ecdysozoa</taxon>
        <taxon>Nematoda</taxon>
        <taxon>Chromadorea</taxon>
        <taxon>Rhabditida</taxon>
        <taxon>Spirurina</taxon>
        <taxon>Oxyuridomorpha</taxon>
        <taxon>Oxyuroidea</taxon>
        <taxon>Oxyuridae</taxon>
        <taxon>Enterobius</taxon>
    </lineage>
</organism>
<dbReference type="Proteomes" id="UP000274131">
    <property type="component" value="Unassembled WGS sequence"/>
</dbReference>
<sequence>MVLLCSSLCAGPAYNDGGFFLVPEIQPSTSYLKPQAETFETSFLTTENSEETEGASGFDKLVLTVREGKSVDEVSKKVSSRLRQIADDFDRTYFSSKMQVEQTNRVNLIQKIELLLRWMLW</sequence>
<reference evidence="1 2" key="2">
    <citation type="submission" date="2018-10" db="EMBL/GenBank/DDBJ databases">
        <authorList>
            <consortium name="Pathogen Informatics"/>
        </authorList>
    </citation>
    <scope>NUCLEOTIDE SEQUENCE [LARGE SCALE GENOMIC DNA]</scope>
</reference>
<keyword evidence="2" id="KW-1185">Reference proteome</keyword>
<evidence type="ECO:0000313" key="1">
    <source>
        <dbReference type="EMBL" id="VDD92559.1"/>
    </source>
</evidence>
<reference evidence="3" key="1">
    <citation type="submission" date="2017-02" db="UniProtKB">
        <authorList>
            <consortium name="WormBaseParasite"/>
        </authorList>
    </citation>
    <scope>IDENTIFICATION</scope>
</reference>
<accession>A0A0N4VBC2</accession>
<evidence type="ECO:0000313" key="3">
    <source>
        <dbReference type="WBParaSite" id="EVEC_0000782601-mRNA-1"/>
    </source>
</evidence>
<proteinExistence type="predicted"/>
<protein>
    <submittedName>
        <fullName evidence="3">RND multidrug efflux transporter</fullName>
    </submittedName>
</protein>